<dbReference type="PANTHER" id="PTHR11849:SF190">
    <property type="entry name" value="ETS-DOMAIN PROTEIN"/>
    <property type="match status" value="1"/>
</dbReference>
<dbReference type="PRINTS" id="PR00454">
    <property type="entry name" value="ETSDOMAIN"/>
</dbReference>
<comment type="similarity">
    <text evidence="1 3">Belongs to the ETS family.</text>
</comment>
<dbReference type="InterPro" id="IPR036388">
    <property type="entry name" value="WH-like_DNA-bd_sf"/>
</dbReference>
<dbReference type="InterPro" id="IPR036390">
    <property type="entry name" value="WH_DNA-bd_sf"/>
</dbReference>
<keyword evidence="3" id="KW-0539">Nucleus</keyword>
<evidence type="ECO:0000313" key="7">
    <source>
        <dbReference type="EMBL" id="CAL4110689.1"/>
    </source>
</evidence>
<name>A0AAV2R618_MEGNR</name>
<dbReference type="EMBL" id="CAXKWB010014445">
    <property type="protein sequence ID" value="CAL4110689.1"/>
    <property type="molecule type" value="Genomic_DNA"/>
</dbReference>
<feature type="non-terminal residue" evidence="7">
    <location>
        <position position="425"/>
    </location>
</feature>
<evidence type="ECO:0000256" key="3">
    <source>
        <dbReference type="RuleBase" id="RU004019"/>
    </source>
</evidence>
<dbReference type="SUPFAM" id="SSF47769">
    <property type="entry name" value="SAM/Pointed domain"/>
    <property type="match status" value="1"/>
</dbReference>
<feature type="domain" description="ETS" evidence="5">
    <location>
        <begin position="321"/>
        <end position="403"/>
    </location>
</feature>
<dbReference type="AlphaFoldDB" id="A0AAV2R618"/>
<dbReference type="PROSITE" id="PS51433">
    <property type="entry name" value="PNT"/>
    <property type="match status" value="1"/>
</dbReference>
<keyword evidence="4" id="KW-1133">Transmembrane helix</keyword>
<feature type="transmembrane region" description="Helical" evidence="4">
    <location>
        <begin position="398"/>
        <end position="420"/>
    </location>
</feature>
<accession>A0AAV2R618</accession>
<evidence type="ECO:0000259" key="6">
    <source>
        <dbReference type="PROSITE" id="PS51433"/>
    </source>
</evidence>
<dbReference type="InterPro" id="IPR003118">
    <property type="entry name" value="Pointed_dom"/>
</dbReference>
<evidence type="ECO:0000256" key="2">
    <source>
        <dbReference type="ARBA" id="ARBA00023125"/>
    </source>
</evidence>
<evidence type="ECO:0000256" key="4">
    <source>
        <dbReference type="SAM" id="Phobius"/>
    </source>
</evidence>
<evidence type="ECO:0000259" key="5">
    <source>
        <dbReference type="PROSITE" id="PS50061"/>
    </source>
</evidence>
<dbReference type="GO" id="GO:0005634">
    <property type="term" value="C:nucleus"/>
    <property type="evidence" value="ECO:0007669"/>
    <property type="project" value="UniProtKB-SubCell"/>
</dbReference>
<evidence type="ECO:0008006" key="9">
    <source>
        <dbReference type="Google" id="ProtNLM"/>
    </source>
</evidence>
<dbReference type="PROSITE" id="PS50061">
    <property type="entry name" value="ETS_DOMAIN_3"/>
    <property type="match status" value="1"/>
</dbReference>
<dbReference type="GO" id="GO:0030154">
    <property type="term" value="P:cell differentiation"/>
    <property type="evidence" value="ECO:0007669"/>
    <property type="project" value="TreeGrafter"/>
</dbReference>
<dbReference type="Pfam" id="PF00178">
    <property type="entry name" value="Ets"/>
    <property type="match status" value="1"/>
</dbReference>
<dbReference type="InterPro" id="IPR046328">
    <property type="entry name" value="ETS_fam"/>
</dbReference>
<comment type="caution">
    <text evidence="7">The sequence shown here is derived from an EMBL/GenBank/DDBJ whole genome shotgun (WGS) entry which is preliminary data.</text>
</comment>
<keyword evidence="4" id="KW-0472">Membrane</keyword>
<gene>
    <name evidence="7" type="ORF">MNOR_LOCUS19459</name>
</gene>
<organism evidence="7 8">
    <name type="scientific">Meganyctiphanes norvegica</name>
    <name type="common">Northern krill</name>
    <name type="synonym">Thysanopoda norvegica</name>
    <dbReference type="NCBI Taxonomy" id="48144"/>
    <lineage>
        <taxon>Eukaryota</taxon>
        <taxon>Metazoa</taxon>
        <taxon>Ecdysozoa</taxon>
        <taxon>Arthropoda</taxon>
        <taxon>Crustacea</taxon>
        <taxon>Multicrustacea</taxon>
        <taxon>Malacostraca</taxon>
        <taxon>Eumalacostraca</taxon>
        <taxon>Eucarida</taxon>
        <taxon>Euphausiacea</taxon>
        <taxon>Euphausiidae</taxon>
        <taxon>Meganyctiphanes</taxon>
    </lineage>
</organism>
<dbReference type="SMART" id="SM00413">
    <property type="entry name" value="ETS"/>
    <property type="match status" value="1"/>
</dbReference>
<dbReference type="InterPro" id="IPR013761">
    <property type="entry name" value="SAM/pointed_sf"/>
</dbReference>
<dbReference type="PANTHER" id="PTHR11849">
    <property type="entry name" value="ETS"/>
    <property type="match status" value="1"/>
</dbReference>
<keyword evidence="8" id="KW-1185">Reference proteome</keyword>
<dbReference type="Gene3D" id="1.10.10.10">
    <property type="entry name" value="Winged helix-like DNA-binding domain superfamily/Winged helix DNA-binding domain"/>
    <property type="match status" value="1"/>
</dbReference>
<keyword evidence="4" id="KW-0812">Transmembrane</keyword>
<protein>
    <recommendedName>
        <fullName evidence="9">ETS domain-containing protein</fullName>
    </recommendedName>
</protein>
<dbReference type="InterPro" id="IPR000418">
    <property type="entry name" value="Ets_dom"/>
</dbReference>
<keyword evidence="2 3" id="KW-0238">DNA-binding</keyword>
<dbReference type="Pfam" id="PF02198">
    <property type="entry name" value="SAM_PNT"/>
    <property type="match status" value="1"/>
</dbReference>
<proteinExistence type="inferred from homology"/>
<dbReference type="SUPFAM" id="SSF46785">
    <property type="entry name" value="Winged helix' DNA-binding domain"/>
    <property type="match status" value="1"/>
</dbReference>
<dbReference type="Proteomes" id="UP001497623">
    <property type="component" value="Unassembled WGS sequence"/>
</dbReference>
<dbReference type="GO" id="GO:0043565">
    <property type="term" value="F:sequence-specific DNA binding"/>
    <property type="evidence" value="ECO:0007669"/>
    <property type="project" value="InterPro"/>
</dbReference>
<comment type="subcellular location">
    <subcellularLocation>
        <location evidence="3">Nucleus</location>
    </subcellularLocation>
</comment>
<dbReference type="Gene3D" id="1.10.150.50">
    <property type="entry name" value="Transcription Factor, Ets-1"/>
    <property type="match status" value="1"/>
</dbReference>
<evidence type="ECO:0000256" key="1">
    <source>
        <dbReference type="ARBA" id="ARBA00005562"/>
    </source>
</evidence>
<dbReference type="GO" id="GO:0000981">
    <property type="term" value="F:DNA-binding transcription factor activity, RNA polymerase II-specific"/>
    <property type="evidence" value="ECO:0007669"/>
    <property type="project" value="TreeGrafter"/>
</dbReference>
<reference evidence="7 8" key="1">
    <citation type="submission" date="2024-05" db="EMBL/GenBank/DDBJ databases">
        <authorList>
            <person name="Wallberg A."/>
        </authorList>
    </citation>
    <scope>NUCLEOTIDE SEQUENCE [LARGE SCALE GENOMIC DNA]</scope>
</reference>
<sequence>MSCYGCDRELMDEISQLEELDCFPNYILPDNMAYSLPQQQLQPNASTFLDVPVQHWTTQNCVEWAENICYQHSLDKFSVDIGALSNTSGSHLMQLSMQDFCLMLGDYYGQLFYREFQTLTNGYNVGVAESSGRFVSSPDLDTDTSVNYGYGQELYDTNFNMERHSQEEYLCSSYTDNSNLYGYSEGFDASSAAISSFTGDSLKDSYETSFDLESYQNNGTGIFNDDSLDIFPWDDLDSKHSIGMLSVDMGVLNIAHSPANQDNFMASSACNSPAQVKIEPNTAERKPRRYKKIPKNVTVSDNTVQELCKMVQGSGKYIRCPKTWEFLVRLLVCSETNPEVICWEDESQYIFRIVDPKKLIELWNAKAGKSSGNYDNFARSLRYHYKKGILIPVPEKQLVYRCGNVAIAGVVGMLLFSISINSNHR</sequence>
<feature type="domain" description="PNT" evidence="6">
    <location>
        <begin position="35"/>
        <end position="123"/>
    </location>
</feature>
<evidence type="ECO:0000313" key="8">
    <source>
        <dbReference type="Proteomes" id="UP001497623"/>
    </source>
</evidence>